<keyword evidence="8 11" id="KW-0406">Ion transport</keyword>
<organism evidence="13 14">
    <name type="scientific">Micavibrio aeruginosavorus</name>
    <dbReference type="NCBI Taxonomy" id="349221"/>
    <lineage>
        <taxon>Bacteria</taxon>
        <taxon>Pseudomonadati</taxon>
        <taxon>Bdellovibrionota</taxon>
        <taxon>Bdellovibrionia</taxon>
        <taxon>Bdellovibrionales</taxon>
        <taxon>Pseudobdellovibrionaceae</taxon>
        <taxon>Micavibrio</taxon>
    </lineage>
</organism>
<evidence type="ECO:0000259" key="12">
    <source>
        <dbReference type="Pfam" id="PF00137"/>
    </source>
</evidence>
<evidence type="ECO:0000256" key="5">
    <source>
        <dbReference type="ARBA" id="ARBA00022692"/>
    </source>
</evidence>
<dbReference type="SUPFAM" id="SSF81333">
    <property type="entry name" value="F1F0 ATP synthase subunit C"/>
    <property type="match status" value="1"/>
</dbReference>
<dbReference type="AlphaFoldDB" id="A0A7T5R0W9"/>
<feature type="transmembrane region" description="Helical" evidence="11">
    <location>
        <begin position="6"/>
        <end position="29"/>
    </location>
</feature>
<evidence type="ECO:0000256" key="10">
    <source>
        <dbReference type="ARBA" id="ARBA00023136"/>
    </source>
</evidence>
<evidence type="ECO:0000256" key="1">
    <source>
        <dbReference type="ARBA" id="ARBA00004141"/>
    </source>
</evidence>
<keyword evidence="10 11" id="KW-0472">Membrane</keyword>
<sequence length="74" mass="7765">MELEAAKLIAAAIALMPIIGVGIGLGLIFSSYNEAVGRNPGALELLDKKFFLTFALTEALAIFALVISLVILFG</sequence>
<dbReference type="GO" id="GO:0033177">
    <property type="term" value="C:proton-transporting two-sector ATPase complex, proton-transporting domain"/>
    <property type="evidence" value="ECO:0007669"/>
    <property type="project" value="InterPro"/>
</dbReference>
<comment type="function">
    <text evidence="11">F(1)F(0) ATP synthase produces ATP from ADP in the presence of a proton or sodium gradient. F-type ATPases consist of two structural domains, F(1) containing the extramembraneous catalytic core and F(0) containing the membrane proton channel, linked together by a central stalk and a peripheral stalk. During catalysis, ATP synthesis in the catalytic domain of F(1) is coupled via a rotary mechanism of the central stalk subunits to proton translocation.</text>
</comment>
<dbReference type="Pfam" id="PF00137">
    <property type="entry name" value="ATP-synt_C"/>
    <property type="match status" value="1"/>
</dbReference>
<feature type="transmembrane region" description="Helical" evidence="11">
    <location>
        <begin position="50"/>
        <end position="73"/>
    </location>
</feature>
<reference evidence="13 14" key="1">
    <citation type="submission" date="2020-07" db="EMBL/GenBank/DDBJ databases">
        <title>Huge and variable diversity of episymbiotic CPR bacteria and DPANN archaea in groundwater ecosystems.</title>
        <authorList>
            <person name="He C.Y."/>
            <person name="Keren R."/>
            <person name="Whittaker M."/>
            <person name="Farag I.F."/>
            <person name="Doudna J."/>
            <person name="Cate J.H.D."/>
            <person name="Banfield J.F."/>
        </authorList>
    </citation>
    <scope>NUCLEOTIDE SEQUENCE [LARGE SCALE GENOMIC DNA]</scope>
    <source>
        <strain evidence="13">NC_groundwater_70_Ag_B-0.1um_54_66</strain>
    </source>
</reference>
<keyword evidence="11" id="KW-1003">Cell membrane</keyword>
<comment type="subcellular location">
    <subcellularLocation>
        <location evidence="11">Cell membrane</location>
        <topology evidence="11">Multi-pass membrane protein</topology>
    </subcellularLocation>
    <subcellularLocation>
        <location evidence="1">Membrane</location>
        <topology evidence="1">Multi-pass membrane protein</topology>
    </subcellularLocation>
</comment>
<feature type="site" description="Reversibly protonated during proton transport" evidence="11">
    <location>
        <position position="58"/>
    </location>
</feature>
<dbReference type="Proteomes" id="UP000595362">
    <property type="component" value="Chromosome"/>
</dbReference>
<proteinExistence type="inferred from homology"/>
<dbReference type="HAMAP" id="MF_01396">
    <property type="entry name" value="ATP_synth_c_bact"/>
    <property type="match status" value="1"/>
</dbReference>
<comment type="similarity">
    <text evidence="2 11">Belongs to the ATPase C chain family.</text>
</comment>
<evidence type="ECO:0000256" key="8">
    <source>
        <dbReference type="ARBA" id="ARBA00023065"/>
    </source>
</evidence>
<evidence type="ECO:0000313" key="13">
    <source>
        <dbReference type="EMBL" id="QQG35442.1"/>
    </source>
</evidence>
<gene>
    <name evidence="11" type="primary">atpE</name>
    <name evidence="13" type="ORF">HYS17_07800</name>
</gene>
<dbReference type="InterPro" id="IPR038662">
    <property type="entry name" value="ATP_synth_F0_csu_sf"/>
</dbReference>
<accession>A0A7T5R0W9</accession>
<keyword evidence="9 11" id="KW-0446">Lipid-binding</keyword>
<dbReference type="GO" id="GO:0008289">
    <property type="term" value="F:lipid binding"/>
    <property type="evidence" value="ECO:0007669"/>
    <property type="project" value="UniProtKB-KW"/>
</dbReference>
<dbReference type="CDD" id="cd18182">
    <property type="entry name" value="ATP-synt_Fo_c_ATP5G3"/>
    <property type="match status" value="1"/>
</dbReference>
<dbReference type="Gene3D" id="1.20.20.10">
    <property type="entry name" value="F1F0 ATP synthase subunit C"/>
    <property type="match status" value="1"/>
</dbReference>
<keyword evidence="3 11" id="KW-0813">Transport</keyword>
<keyword evidence="7 11" id="KW-1133">Transmembrane helix</keyword>
<evidence type="ECO:0000256" key="4">
    <source>
        <dbReference type="ARBA" id="ARBA00022547"/>
    </source>
</evidence>
<dbReference type="PRINTS" id="PR00124">
    <property type="entry name" value="ATPASEC"/>
</dbReference>
<dbReference type="PROSITE" id="PS00605">
    <property type="entry name" value="ATPASE_C"/>
    <property type="match status" value="1"/>
</dbReference>
<dbReference type="PANTHER" id="PTHR10031:SF0">
    <property type="entry name" value="ATPASE PROTEIN 9"/>
    <property type="match status" value="1"/>
</dbReference>
<dbReference type="InterPro" id="IPR002379">
    <property type="entry name" value="ATPase_proteolipid_c-like_dom"/>
</dbReference>
<evidence type="ECO:0000256" key="2">
    <source>
        <dbReference type="ARBA" id="ARBA00006704"/>
    </source>
</evidence>
<dbReference type="GO" id="GO:0005886">
    <property type="term" value="C:plasma membrane"/>
    <property type="evidence" value="ECO:0007669"/>
    <property type="project" value="UniProtKB-SubCell"/>
</dbReference>
<keyword evidence="6 11" id="KW-0375">Hydrogen ion transport</keyword>
<dbReference type="InterPro" id="IPR035921">
    <property type="entry name" value="F/V-ATP_Csub_sf"/>
</dbReference>
<keyword evidence="11" id="KW-0066">ATP synthesis</keyword>
<name>A0A7T5R0W9_9BACT</name>
<evidence type="ECO:0000256" key="9">
    <source>
        <dbReference type="ARBA" id="ARBA00023121"/>
    </source>
</evidence>
<dbReference type="GO" id="GO:0046933">
    <property type="term" value="F:proton-transporting ATP synthase activity, rotational mechanism"/>
    <property type="evidence" value="ECO:0007669"/>
    <property type="project" value="UniProtKB-UniRule"/>
</dbReference>
<evidence type="ECO:0000256" key="7">
    <source>
        <dbReference type="ARBA" id="ARBA00022989"/>
    </source>
</evidence>
<evidence type="ECO:0000256" key="6">
    <source>
        <dbReference type="ARBA" id="ARBA00022781"/>
    </source>
</evidence>
<dbReference type="InterPro" id="IPR020537">
    <property type="entry name" value="ATP_synth_F0_csu_DDCD_BS"/>
</dbReference>
<keyword evidence="5 11" id="KW-0812">Transmembrane</keyword>
<dbReference type="InterPro" id="IPR000454">
    <property type="entry name" value="ATP_synth_F0_csu"/>
</dbReference>
<dbReference type="PANTHER" id="PTHR10031">
    <property type="entry name" value="ATP SYNTHASE LIPID-BINDING PROTEIN, MITOCHONDRIAL"/>
    <property type="match status" value="1"/>
</dbReference>
<dbReference type="GO" id="GO:0045259">
    <property type="term" value="C:proton-transporting ATP synthase complex"/>
    <property type="evidence" value="ECO:0007669"/>
    <property type="project" value="UniProtKB-KW"/>
</dbReference>
<dbReference type="EMBL" id="CP066681">
    <property type="protein sequence ID" value="QQG35442.1"/>
    <property type="molecule type" value="Genomic_DNA"/>
</dbReference>
<protein>
    <recommendedName>
        <fullName evidence="11">ATP synthase subunit c</fullName>
    </recommendedName>
    <alternativeName>
        <fullName evidence="11">ATP synthase F(0) sector subunit c</fullName>
    </alternativeName>
    <alternativeName>
        <fullName evidence="11">F-type ATPase subunit c</fullName>
        <shortName evidence="11">F-ATPase subunit c</shortName>
    </alternativeName>
    <alternativeName>
        <fullName evidence="11">Lipid-binding protein</fullName>
    </alternativeName>
</protein>
<evidence type="ECO:0000256" key="3">
    <source>
        <dbReference type="ARBA" id="ARBA00022448"/>
    </source>
</evidence>
<evidence type="ECO:0000313" key="14">
    <source>
        <dbReference type="Proteomes" id="UP000595362"/>
    </source>
</evidence>
<comment type="function">
    <text evidence="11">Key component of the F(0) channel; it plays a direct role in translocation across the membrane. A homomeric c-ring of between 10-14 subunits forms the central stalk rotor element with the F(1) delta and epsilon subunits.</text>
</comment>
<feature type="domain" description="V-ATPase proteolipid subunit C-like" evidence="12">
    <location>
        <begin position="9"/>
        <end position="71"/>
    </location>
</feature>
<keyword evidence="4 11" id="KW-0138">CF(0)</keyword>
<evidence type="ECO:0000256" key="11">
    <source>
        <dbReference type="HAMAP-Rule" id="MF_01396"/>
    </source>
</evidence>